<feature type="signal peptide" evidence="1">
    <location>
        <begin position="1"/>
        <end position="23"/>
    </location>
</feature>
<accession>A0A2M3ZVS0</accession>
<proteinExistence type="predicted"/>
<organism evidence="2">
    <name type="scientific">Anopheles braziliensis</name>
    <dbReference type="NCBI Taxonomy" id="58242"/>
    <lineage>
        <taxon>Eukaryota</taxon>
        <taxon>Metazoa</taxon>
        <taxon>Ecdysozoa</taxon>
        <taxon>Arthropoda</taxon>
        <taxon>Hexapoda</taxon>
        <taxon>Insecta</taxon>
        <taxon>Pterygota</taxon>
        <taxon>Neoptera</taxon>
        <taxon>Endopterygota</taxon>
        <taxon>Diptera</taxon>
        <taxon>Nematocera</taxon>
        <taxon>Culicoidea</taxon>
        <taxon>Culicidae</taxon>
        <taxon>Anophelinae</taxon>
        <taxon>Anopheles</taxon>
    </lineage>
</organism>
<protein>
    <submittedName>
        <fullName evidence="2">Putative secreted peptide</fullName>
    </submittedName>
</protein>
<evidence type="ECO:0000256" key="1">
    <source>
        <dbReference type="SAM" id="SignalP"/>
    </source>
</evidence>
<dbReference type="AlphaFoldDB" id="A0A2M3ZVS0"/>
<name>A0A2M3ZVS0_9DIPT</name>
<evidence type="ECO:0000313" key="2">
    <source>
        <dbReference type="EMBL" id="MBW32550.1"/>
    </source>
</evidence>
<feature type="chain" id="PRO_5014869555" evidence="1">
    <location>
        <begin position="24"/>
        <end position="69"/>
    </location>
</feature>
<sequence length="69" mass="8420">MVSVPIFFRKYLVLMVILVQRWCDNWSECLLYPIFFFPFVSQQRICKHCFCRYLLLNLRLCLHCPALCK</sequence>
<dbReference type="EMBL" id="GGFM01011799">
    <property type="protein sequence ID" value="MBW32550.1"/>
    <property type="molecule type" value="Transcribed_RNA"/>
</dbReference>
<keyword evidence="1" id="KW-0732">Signal</keyword>
<reference evidence="2" key="1">
    <citation type="submission" date="2018-01" db="EMBL/GenBank/DDBJ databases">
        <title>An insight into the sialome of Amazonian anophelines.</title>
        <authorList>
            <person name="Ribeiro J.M."/>
            <person name="Scarpassa V."/>
            <person name="Calvo E."/>
        </authorList>
    </citation>
    <scope>NUCLEOTIDE SEQUENCE</scope>
    <source>
        <tissue evidence="2">Salivary glands</tissue>
    </source>
</reference>